<protein>
    <submittedName>
        <fullName evidence="2">DUF4307 domain-containing protein</fullName>
    </submittedName>
</protein>
<reference evidence="2 3" key="1">
    <citation type="submission" date="2024-09" db="EMBL/GenBank/DDBJ databases">
        <authorList>
            <person name="Pan X."/>
        </authorList>
    </citation>
    <scope>NUCLEOTIDE SEQUENCE [LARGE SCALE GENOMIC DNA]</scope>
    <source>
        <strain evidence="2 3">B2969</strain>
    </source>
</reference>
<comment type="caution">
    <text evidence="2">The sequence shown here is derived from an EMBL/GenBank/DDBJ whole genome shotgun (WGS) entry which is preliminary data.</text>
</comment>
<keyword evidence="1" id="KW-1133">Transmembrane helix</keyword>
<dbReference type="Pfam" id="PF14155">
    <property type="entry name" value="DUF4307"/>
    <property type="match status" value="1"/>
</dbReference>
<proteinExistence type="predicted"/>
<evidence type="ECO:0000313" key="2">
    <source>
        <dbReference type="EMBL" id="MFH8250493.1"/>
    </source>
</evidence>
<keyword evidence="1" id="KW-0812">Transmembrane</keyword>
<keyword evidence="1" id="KW-0472">Membrane</keyword>
<dbReference type="EMBL" id="JBIQWL010000002">
    <property type="protein sequence ID" value="MFH8250493.1"/>
    <property type="molecule type" value="Genomic_DNA"/>
</dbReference>
<feature type="transmembrane region" description="Helical" evidence="1">
    <location>
        <begin position="21"/>
        <end position="42"/>
    </location>
</feature>
<organism evidence="2 3">
    <name type="scientific">Microbacterium alkaliflavum</name>
    <dbReference type="NCBI Taxonomy" id="3248839"/>
    <lineage>
        <taxon>Bacteria</taxon>
        <taxon>Bacillati</taxon>
        <taxon>Actinomycetota</taxon>
        <taxon>Actinomycetes</taxon>
        <taxon>Micrococcales</taxon>
        <taxon>Microbacteriaceae</taxon>
        <taxon>Microbacterium</taxon>
    </lineage>
</organism>
<dbReference type="RefSeq" id="WP_396640427.1">
    <property type="nucleotide sequence ID" value="NZ_JBIQWL010000002.1"/>
</dbReference>
<name>A0ABW7Q6N2_9MICO</name>
<keyword evidence="3" id="KW-1185">Reference proteome</keyword>
<evidence type="ECO:0000313" key="3">
    <source>
        <dbReference type="Proteomes" id="UP001610861"/>
    </source>
</evidence>
<dbReference type="Proteomes" id="UP001610861">
    <property type="component" value="Unassembled WGS sequence"/>
</dbReference>
<sequence>MTTQQMLDERYGRSRRGAPRWVVVAAIAVAVAVVVAFAWMTVAGSLSSVDSDTTGFQIVDEHSVVLEFQISAPAGASVACALEAQDVEHGVVGWKVVEIEPSDTHARAFRETIPTVAEATTGLVNSCWVS</sequence>
<gene>
    <name evidence="2" type="ORF">ACH3VR_09035</name>
</gene>
<dbReference type="InterPro" id="IPR025443">
    <property type="entry name" value="DUF4307"/>
</dbReference>
<evidence type="ECO:0000256" key="1">
    <source>
        <dbReference type="SAM" id="Phobius"/>
    </source>
</evidence>
<accession>A0ABW7Q6N2</accession>